<dbReference type="PANTHER" id="PTHR12806:SF0">
    <property type="entry name" value="VACUOLAR-SORTING PROTEIN SNF8"/>
    <property type="match status" value="1"/>
</dbReference>
<evidence type="ECO:0000256" key="6">
    <source>
        <dbReference type="ARBA" id="ARBA00022753"/>
    </source>
</evidence>
<evidence type="ECO:0000313" key="9">
    <source>
        <dbReference type="EMBL" id="EDK45648.1"/>
    </source>
</evidence>
<dbReference type="HOGENOM" id="CLU_070147_0_1_1"/>
<keyword evidence="5" id="KW-0963">Cytoplasm</keyword>
<keyword evidence="7" id="KW-0653">Protein transport</keyword>
<keyword evidence="8" id="KW-0472">Membrane</keyword>
<gene>
    <name evidence="9" type="ORF">LELG_03827</name>
</gene>
<organism evidence="9 10">
    <name type="scientific">Lodderomyces elongisporus (strain ATCC 11503 / CBS 2605 / JCM 1781 / NBRC 1676 / NRRL YB-4239)</name>
    <name type="common">Yeast</name>
    <name type="synonym">Saccharomyces elongisporus</name>
    <dbReference type="NCBI Taxonomy" id="379508"/>
    <lineage>
        <taxon>Eukaryota</taxon>
        <taxon>Fungi</taxon>
        <taxon>Dikarya</taxon>
        <taxon>Ascomycota</taxon>
        <taxon>Saccharomycotina</taxon>
        <taxon>Pichiomycetes</taxon>
        <taxon>Debaryomycetaceae</taxon>
        <taxon>Candida/Lodderomyces clade</taxon>
        <taxon>Lodderomyces</taxon>
    </lineage>
</organism>
<keyword evidence="6" id="KW-0967">Endosome</keyword>
<evidence type="ECO:0000256" key="4">
    <source>
        <dbReference type="ARBA" id="ARBA00022448"/>
    </source>
</evidence>
<sequence>MNHASDRDAFLQFGNRLRQQHSDQLSAQLQVLRSALLNFVNEHSNEINNNAEFRAKFNQISQLIGMDPLDLLLYSNSGSKKSKLMGKRTTNNYIVGLSVKIVEVCQATRDLNGGLIPLKELQSTIIANALTSLDVNLNITLNDIEQAVQLLNSMGSKNYEILVINKVRWLKFSSLDNLSQDQIKIYELCEFTGGFVTRRLIQDNFHWDKVRCENVINEMIMNGILWLDLQGEDGPQYWEPSWISN</sequence>
<dbReference type="OMA" id="QIVEVCM"/>
<keyword evidence="4" id="KW-0813">Transport</keyword>
<evidence type="ECO:0000256" key="2">
    <source>
        <dbReference type="ARBA" id="ARBA00004496"/>
    </source>
</evidence>
<dbReference type="GO" id="GO:0000814">
    <property type="term" value="C:ESCRT II complex"/>
    <property type="evidence" value="ECO:0007669"/>
    <property type="project" value="InterPro"/>
</dbReference>
<evidence type="ECO:0000256" key="5">
    <source>
        <dbReference type="ARBA" id="ARBA00022490"/>
    </source>
</evidence>
<comment type="subcellular location">
    <subcellularLocation>
        <location evidence="2">Cytoplasm</location>
    </subcellularLocation>
    <subcellularLocation>
        <location evidence="1">Endosome membrane</location>
        <topology evidence="1">Peripheral membrane protein</topology>
    </subcellularLocation>
</comment>
<evidence type="ECO:0000256" key="8">
    <source>
        <dbReference type="ARBA" id="ARBA00023136"/>
    </source>
</evidence>
<evidence type="ECO:0000313" key="10">
    <source>
        <dbReference type="Proteomes" id="UP000001996"/>
    </source>
</evidence>
<dbReference type="AlphaFoldDB" id="A5E2J0"/>
<dbReference type="InterPro" id="IPR036390">
    <property type="entry name" value="WH_DNA-bd_sf"/>
</dbReference>
<evidence type="ECO:0000256" key="1">
    <source>
        <dbReference type="ARBA" id="ARBA00004481"/>
    </source>
</evidence>
<dbReference type="InterPro" id="IPR016689">
    <property type="entry name" value="ESCRT-2_cplx_Snf8"/>
</dbReference>
<dbReference type="FunFam" id="1.10.10.10:FF:000397">
    <property type="entry name" value="Vacuolar-sorting protein SNF8"/>
    <property type="match status" value="1"/>
</dbReference>
<dbReference type="STRING" id="379508.A5E2J0"/>
<protein>
    <recommendedName>
        <fullName evidence="11">Vacuolar-sorting protein SNF8</fullName>
    </recommendedName>
</protein>
<dbReference type="SUPFAM" id="SSF46785">
    <property type="entry name" value="Winged helix' DNA-binding domain"/>
    <property type="match status" value="2"/>
</dbReference>
<dbReference type="GeneID" id="5232069"/>
<dbReference type="EMBL" id="CH981528">
    <property type="protein sequence ID" value="EDK45648.1"/>
    <property type="molecule type" value="Genomic_DNA"/>
</dbReference>
<reference evidence="9 10" key="1">
    <citation type="journal article" date="2009" name="Nature">
        <title>Evolution of pathogenicity and sexual reproduction in eight Candida genomes.</title>
        <authorList>
            <person name="Butler G."/>
            <person name="Rasmussen M.D."/>
            <person name="Lin M.F."/>
            <person name="Santos M.A."/>
            <person name="Sakthikumar S."/>
            <person name="Munro C.A."/>
            <person name="Rheinbay E."/>
            <person name="Grabherr M."/>
            <person name="Forche A."/>
            <person name="Reedy J.L."/>
            <person name="Agrafioti I."/>
            <person name="Arnaud M.B."/>
            <person name="Bates S."/>
            <person name="Brown A.J."/>
            <person name="Brunke S."/>
            <person name="Costanzo M.C."/>
            <person name="Fitzpatrick D.A."/>
            <person name="de Groot P.W."/>
            <person name="Harris D."/>
            <person name="Hoyer L.L."/>
            <person name="Hube B."/>
            <person name="Klis F.M."/>
            <person name="Kodira C."/>
            <person name="Lennard N."/>
            <person name="Logue M.E."/>
            <person name="Martin R."/>
            <person name="Neiman A.M."/>
            <person name="Nikolaou E."/>
            <person name="Quail M.A."/>
            <person name="Quinn J."/>
            <person name="Santos M.C."/>
            <person name="Schmitzberger F.F."/>
            <person name="Sherlock G."/>
            <person name="Shah P."/>
            <person name="Silverstein K.A."/>
            <person name="Skrzypek M.S."/>
            <person name="Soll D."/>
            <person name="Staggs R."/>
            <person name="Stansfield I."/>
            <person name="Stumpf M.P."/>
            <person name="Sudbery P.E."/>
            <person name="Srikantha T."/>
            <person name="Zeng Q."/>
            <person name="Berman J."/>
            <person name="Berriman M."/>
            <person name="Heitman J."/>
            <person name="Gow N.A."/>
            <person name="Lorenz M.C."/>
            <person name="Birren B.W."/>
            <person name="Kellis M."/>
            <person name="Cuomo C.A."/>
        </authorList>
    </citation>
    <scope>NUCLEOTIDE SEQUENCE [LARGE SCALE GENOMIC DNA]</scope>
    <source>
        <strain evidence="10">ATCC 11503 / BCRC 21390 / CBS 2605 / JCM 1781 / NBRC 1676 / NRRL YB-4239</strain>
    </source>
</reference>
<dbReference type="Gene3D" id="6.10.140.180">
    <property type="match status" value="1"/>
</dbReference>
<dbReference type="Pfam" id="PF04157">
    <property type="entry name" value="EAP30"/>
    <property type="match status" value="1"/>
</dbReference>
<dbReference type="Gene3D" id="1.10.10.10">
    <property type="entry name" value="Winged helix-like DNA-binding domain superfamily/Winged helix DNA-binding domain"/>
    <property type="match status" value="2"/>
</dbReference>
<dbReference type="Proteomes" id="UP000001996">
    <property type="component" value="Unassembled WGS sequence"/>
</dbReference>
<evidence type="ECO:0000256" key="7">
    <source>
        <dbReference type="ARBA" id="ARBA00022927"/>
    </source>
</evidence>
<dbReference type="PANTHER" id="PTHR12806">
    <property type="entry name" value="EAP30 SUBUNIT OF ELL COMPLEX"/>
    <property type="match status" value="1"/>
</dbReference>
<dbReference type="KEGG" id="lel:PVL30_004650"/>
<dbReference type="eggNOG" id="KOG3341">
    <property type="taxonomic scope" value="Eukaryota"/>
</dbReference>
<accession>A5E2J0</accession>
<name>A5E2J0_LODEL</name>
<dbReference type="FunCoup" id="A5E2J0">
    <property type="interactions" value="637"/>
</dbReference>
<dbReference type="GO" id="GO:0043328">
    <property type="term" value="P:protein transport to vacuole involved in ubiquitin-dependent protein catabolic process via the multivesicular body sorting pathway"/>
    <property type="evidence" value="ECO:0007669"/>
    <property type="project" value="TreeGrafter"/>
</dbReference>
<evidence type="ECO:0000256" key="3">
    <source>
        <dbReference type="ARBA" id="ARBA00009834"/>
    </source>
</evidence>
<comment type="similarity">
    <text evidence="3">Belongs to the SNF8 family.</text>
</comment>
<keyword evidence="10" id="KW-1185">Reference proteome</keyword>
<proteinExistence type="inferred from homology"/>
<evidence type="ECO:0008006" key="11">
    <source>
        <dbReference type="Google" id="ProtNLM"/>
    </source>
</evidence>
<dbReference type="OrthoDB" id="283883at2759"/>
<dbReference type="InterPro" id="IPR036388">
    <property type="entry name" value="WH-like_DNA-bd_sf"/>
</dbReference>
<dbReference type="InterPro" id="IPR040608">
    <property type="entry name" value="Snf8/Vps36"/>
</dbReference>
<dbReference type="VEuPathDB" id="FungiDB:LELG_03827"/>
<dbReference type="InParanoid" id="A5E2J0"/>